<comment type="caution">
    <text evidence="2">The sequence shown here is derived from an EMBL/GenBank/DDBJ whole genome shotgun (WGS) entry which is preliminary data.</text>
</comment>
<organism evidence="2 3">
    <name type="scientific">Necator americanus</name>
    <name type="common">Human hookworm</name>
    <dbReference type="NCBI Taxonomy" id="51031"/>
    <lineage>
        <taxon>Eukaryota</taxon>
        <taxon>Metazoa</taxon>
        <taxon>Ecdysozoa</taxon>
        <taxon>Nematoda</taxon>
        <taxon>Chromadorea</taxon>
        <taxon>Rhabditida</taxon>
        <taxon>Rhabditina</taxon>
        <taxon>Rhabditomorpha</taxon>
        <taxon>Strongyloidea</taxon>
        <taxon>Ancylostomatidae</taxon>
        <taxon>Bunostominae</taxon>
        <taxon>Necator</taxon>
    </lineage>
</organism>
<name>A0ABR1D0W4_NECAM</name>
<feature type="signal peptide" evidence="1">
    <location>
        <begin position="1"/>
        <end position="19"/>
    </location>
</feature>
<protein>
    <submittedName>
        <fullName evidence="2">Uncharacterized protein</fullName>
    </submittedName>
</protein>
<feature type="chain" id="PRO_5046424061" evidence="1">
    <location>
        <begin position="20"/>
        <end position="218"/>
    </location>
</feature>
<reference evidence="2 3" key="1">
    <citation type="submission" date="2023-08" db="EMBL/GenBank/DDBJ databases">
        <title>A Necator americanus chromosomal reference genome.</title>
        <authorList>
            <person name="Ilik V."/>
            <person name="Petrzelkova K.J."/>
            <person name="Pardy F."/>
            <person name="Fuh T."/>
            <person name="Niatou-Singa F.S."/>
            <person name="Gouil Q."/>
            <person name="Baker L."/>
            <person name="Ritchie M.E."/>
            <person name="Jex A.R."/>
            <person name="Gazzola D."/>
            <person name="Li H."/>
            <person name="Toshio Fujiwara R."/>
            <person name="Zhan B."/>
            <person name="Aroian R.V."/>
            <person name="Pafco B."/>
            <person name="Schwarz E.M."/>
        </authorList>
    </citation>
    <scope>NUCLEOTIDE SEQUENCE [LARGE SCALE GENOMIC DNA]</scope>
    <source>
        <strain evidence="2 3">Aroian</strain>
        <tissue evidence="2">Whole animal</tissue>
    </source>
</reference>
<accession>A0ABR1D0W4</accession>
<keyword evidence="1" id="KW-0732">Signal</keyword>
<keyword evidence="3" id="KW-1185">Reference proteome</keyword>
<dbReference type="EMBL" id="JAVFWL010000003">
    <property type="protein sequence ID" value="KAK6744163.1"/>
    <property type="molecule type" value="Genomic_DNA"/>
</dbReference>
<proteinExistence type="predicted"/>
<gene>
    <name evidence="2" type="primary">Necator_chrIII.g11852</name>
    <name evidence="2" type="ORF">RB195_011086</name>
</gene>
<evidence type="ECO:0000313" key="3">
    <source>
        <dbReference type="Proteomes" id="UP001303046"/>
    </source>
</evidence>
<evidence type="ECO:0000313" key="2">
    <source>
        <dbReference type="EMBL" id="KAK6744163.1"/>
    </source>
</evidence>
<sequence length="218" mass="24697">MMLALISLTLPLAVPFTLLSCKNHSKMRRESGGLSPMRSVETTKKSEDIVPITRNSEEQNPFAEIPGCAVGEKRTSKEEQCSLQQERFVRFSGERIFDLQTSKITRNPIVSLASNETITEIVDVRKRYGDPAESDDMITLNEDHKKMRGSKENAAINTTQNTEARNSIVQEPLNGILLEKEEITQRSEMVQWQEKVPVTNKQNLTCEPEKTQPTDIVY</sequence>
<evidence type="ECO:0000256" key="1">
    <source>
        <dbReference type="SAM" id="SignalP"/>
    </source>
</evidence>
<dbReference type="Proteomes" id="UP001303046">
    <property type="component" value="Unassembled WGS sequence"/>
</dbReference>